<feature type="transmembrane region" description="Helical" evidence="8">
    <location>
        <begin position="165"/>
        <end position="184"/>
    </location>
</feature>
<feature type="transmembrane region" description="Helical" evidence="8">
    <location>
        <begin position="12"/>
        <end position="37"/>
    </location>
</feature>
<dbReference type="EMBL" id="FKBS01000002">
    <property type="protein sequence ID" value="CZZ87689.1"/>
    <property type="molecule type" value="Genomic_DNA"/>
</dbReference>
<keyword evidence="7 8" id="KW-0472">Membrane</keyword>
<keyword evidence="3" id="KW-0813">Transport</keyword>
<feature type="transmembrane region" description="Helical" evidence="8">
    <location>
        <begin position="125"/>
        <end position="153"/>
    </location>
</feature>
<dbReference type="GO" id="GO:0005886">
    <property type="term" value="C:plasma membrane"/>
    <property type="evidence" value="ECO:0007669"/>
    <property type="project" value="UniProtKB-SubCell"/>
</dbReference>
<feature type="transmembrane region" description="Helical" evidence="8">
    <location>
        <begin position="221"/>
        <end position="242"/>
    </location>
</feature>
<dbReference type="AlphaFoldDB" id="A0A157S5E3"/>
<protein>
    <recommendedName>
        <fullName evidence="8">Probable membrane transporter protein</fullName>
    </recommendedName>
</protein>
<dbReference type="STRING" id="288768.SAMEA3906486_00254"/>
<proteinExistence type="inferred from homology"/>
<evidence type="ECO:0000256" key="4">
    <source>
        <dbReference type="ARBA" id="ARBA00022475"/>
    </source>
</evidence>
<evidence type="ECO:0000256" key="1">
    <source>
        <dbReference type="ARBA" id="ARBA00004651"/>
    </source>
</evidence>
<comment type="subcellular location">
    <subcellularLocation>
        <location evidence="1 8">Cell membrane</location>
        <topology evidence="1 8">Multi-pass membrane protein</topology>
    </subcellularLocation>
</comment>
<organism evidence="10 11">
    <name type="scientific">Bordetella ansorpii</name>
    <dbReference type="NCBI Taxonomy" id="288768"/>
    <lineage>
        <taxon>Bacteria</taxon>
        <taxon>Pseudomonadati</taxon>
        <taxon>Pseudomonadota</taxon>
        <taxon>Betaproteobacteria</taxon>
        <taxon>Burkholderiales</taxon>
        <taxon>Alcaligenaceae</taxon>
        <taxon>Bordetella</taxon>
    </lineage>
</organism>
<keyword evidence="6 8" id="KW-1133">Transmembrane helix</keyword>
<sequence length="244" mass="24740">MLSSFVLPAGLIVLVAGVIRGLTGFGFAAFAVVGLVFLLPVREAVPVVLCLEVLASLLLAPGARGLVDWGMARPLLLSALCGVPVGLLGLAYVDGHWMAVAVYLLIGTLAMLGLARVPLPVSGGQGAACAVGGVTGALLSAFSVGGPLVVAWLTHAGMSPATLRATLILFFGLVDAVSVAAMSASGHLGPATPLRVAWLLPATALGLWLGQYLFKRVSPQRAVACTQWLLLALSLLGLASTLTS</sequence>
<keyword evidence="11" id="KW-1185">Reference proteome</keyword>
<dbReference type="InterPro" id="IPR052017">
    <property type="entry name" value="TSUP"/>
</dbReference>
<evidence type="ECO:0000313" key="12">
    <source>
        <dbReference type="Proteomes" id="UP000077037"/>
    </source>
</evidence>
<dbReference type="PANTHER" id="PTHR30269">
    <property type="entry name" value="TRANSMEMBRANE PROTEIN YFCA"/>
    <property type="match status" value="1"/>
</dbReference>
<evidence type="ECO:0000313" key="9">
    <source>
        <dbReference type="EMBL" id="CZZ87689.1"/>
    </source>
</evidence>
<dbReference type="EMBL" id="FKIF01000001">
    <property type="protein sequence ID" value="SAI65511.1"/>
    <property type="molecule type" value="Genomic_DNA"/>
</dbReference>
<dbReference type="Pfam" id="PF01925">
    <property type="entry name" value="TauE"/>
    <property type="match status" value="1"/>
</dbReference>
<evidence type="ECO:0000313" key="11">
    <source>
        <dbReference type="Proteomes" id="UP000076848"/>
    </source>
</evidence>
<accession>A0A157S5E3</accession>
<evidence type="ECO:0000313" key="10">
    <source>
        <dbReference type="EMBL" id="SAI65511.1"/>
    </source>
</evidence>
<gene>
    <name evidence="9" type="ORF">SAMEA1982600_00029</name>
    <name evidence="10" type="ORF">SAMEA3906486_00254</name>
</gene>
<dbReference type="OrthoDB" id="8633861at2"/>
<feature type="transmembrane region" description="Helical" evidence="8">
    <location>
        <begin position="196"/>
        <end position="214"/>
    </location>
</feature>
<evidence type="ECO:0000256" key="5">
    <source>
        <dbReference type="ARBA" id="ARBA00022692"/>
    </source>
</evidence>
<dbReference type="RefSeq" id="WP_066122677.1">
    <property type="nucleotide sequence ID" value="NZ_FKBS01000002.1"/>
</dbReference>
<name>A0A157S5E3_9BORD</name>
<evidence type="ECO:0000256" key="6">
    <source>
        <dbReference type="ARBA" id="ARBA00022989"/>
    </source>
</evidence>
<keyword evidence="5 8" id="KW-0812">Transmembrane</keyword>
<dbReference type="PANTHER" id="PTHR30269:SF37">
    <property type="entry name" value="MEMBRANE TRANSPORTER PROTEIN"/>
    <property type="match status" value="1"/>
</dbReference>
<evidence type="ECO:0000256" key="2">
    <source>
        <dbReference type="ARBA" id="ARBA00009142"/>
    </source>
</evidence>
<evidence type="ECO:0000256" key="8">
    <source>
        <dbReference type="RuleBase" id="RU363041"/>
    </source>
</evidence>
<comment type="similarity">
    <text evidence="2 8">Belongs to the 4-toluene sulfonate uptake permease (TSUP) (TC 2.A.102) family.</text>
</comment>
<evidence type="ECO:0000256" key="3">
    <source>
        <dbReference type="ARBA" id="ARBA00022448"/>
    </source>
</evidence>
<dbReference type="InterPro" id="IPR002781">
    <property type="entry name" value="TM_pro_TauE-like"/>
</dbReference>
<dbReference type="Proteomes" id="UP000077037">
    <property type="component" value="Unassembled WGS sequence"/>
</dbReference>
<keyword evidence="4 8" id="KW-1003">Cell membrane</keyword>
<evidence type="ECO:0000256" key="7">
    <source>
        <dbReference type="ARBA" id="ARBA00023136"/>
    </source>
</evidence>
<reference evidence="10 11" key="1">
    <citation type="submission" date="2016-04" db="EMBL/GenBank/DDBJ databases">
        <authorList>
            <consortium name="Pathogen Informatics"/>
        </authorList>
    </citation>
    <scope>NUCLEOTIDE SEQUENCE [LARGE SCALE GENOMIC DNA]</scope>
    <source>
        <strain evidence="10 11">H050680373</strain>
        <strain evidence="9 12">NCTC13364</strain>
    </source>
</reference>
<dbReference type="Proteomes" id="UP000076848">
    <property type="component" value="Unassembled WGS sequence"/>
</dbReference>
<feature type="transmembrane region" description="Helical" evidence="8">
    <location>
        <begin position="100"/>
        <end position="119"/>
    </location>
</feature>
<feature type="transmembrane region" description="Helical" evidence="8">
    <location>
        <begin position="75"/>
        <end position="93"/>
    </location>
</feature>
<feature type="transmembrane region" description="Helical" evidence="8">
    <location>
        <begin position="44"/>
        <end position="63"/>
    </location>
</feature>